<gene>
    <name evidence="2" type="ORF">FFLO_05420</name>
</gene>
<feature type="chain" id="PRO_5035453923" evidence="1">
    <location>
        <begin position="21"/>
        <end position="285"/>
    </location>
</feature>
<feature type="signal peptide" evidence="1">
    <location>
        <begin position="1"/>
        <end position="20"/>
    </location>
</feature>
<reference evidence="2" key="1">
    <citation type="submission" date="2020-04" db="EMBL/GenBank/DDBJ databases">
        <title>Analysis of mating type loci in Filobasidium floriforme.</title>
        <authorList>
            <person name="Nowrousian M."/>
        </authorList>
    </citation>
    <scope>NUCLEOTIDE SEQUENCE</scope>
    <source>
        <strain evidence="2">CBS 6242</strain>
    </source>
</reference>
<evidence type="ECO:0000313" key="2">
    <source>
        <dbReference type="EMBL" id="KAG7529780.1"/>
    </source>
</evidence>
<dbReference type="AlphaFoldDB" id="A0A8K0JMF5"/>
<keyword evidence="1" id="KW-0732">Signal</keyword>
<evidence type="ECO:0000256" key="1">
    <source>
        <dbReference type="SAM" id="SignalP"/>
    </source>
</evidence>
<sequence>MVSFTLLSAITASILPLVAADASKDGSEWRFLMQFLDSAKSSDDAASLRSSTYWNPAKARNFPGGILKELSESERCDVVMYYPNMKQRGKDKLDGKDMADTYGVPFAIAPLCGGKASPTENDQDYPISESTVVFHQLYPNPGFEDDVYVRFQITPTVGENGKPLKNAEPRKPAEEMISTREFYPLVFDDGFFDKLSRIVAAGGEKAQKAFNLAFNDTSSNDEHDNGLPPIPQMVQAYINKHHNGTLPNPYLHGKGSKIWAEYTGLNTFWGYNEDGTWNTTPPKKP</sequence>
<dbReference type="Proteomes" id="UP000812966">
    <property type="component" value="Unassembled WGS sequence"/>
</dbReference>
<keyword evidence="3" id="KW-1185">Reference proteome</keyword>
<organism evidence="2 3">
    <name type="scientific">Filobasidium floriforme</name>
    <dbReference type="NCBI Taxonomy" id="5210"/>
    <lineage>
        <taxon>Eukaryota</taxon>
        <taxon>Fungi</taxon>
        <taxon>Dikarya</taxon>
        <taxon>Basidiomycota</taxon>
        <taxon>Agaricomycotina</taxon>
        <taxon>Tremellomycetes</taxon>
        <taxon>Filobasidiales</taxon>
        <taxon>Filobasidiaceae</taxon>
        <taxon>Filobasidium</taxon>
    </lineage>
</organism>
<comment type="caution">
    <text evidence="2">The sequence shown here is derived from an EMBL/GenBank/DDBJ whole genome shotgun (WGS) entry which is preliminary data.</text>
</comment>
<protein>
    <submittedName>
        <fullName evidence="2">Uncharacterized protein</fullName>
    </submittedName>
</protein>
<evidence type="ECO:0000313" key="3">
    <source>
        <dbReference type="Proteomes" id="UP000812966"/>
    </source>
</evidence>
<dbReference type="EMBL" id="JABELV010000136">
    <property type="protein sequence ID" value="KAG7529780.1"/>
    <property type="molecule type" value="Genomic_DNA"/>
</dbReference>
<accession>A0A8K0JMF5</accession>
<proteinExistence type="predicted"/>
<name>A0A8K0JMF5_9TREE</name>